<proteinExistence type="predicted"/>
<reference evidence="2" key="1">
    <citation type="submission" date="2021-02" db="EMBL/GenBank/DDBJ databases">
        <title>Skermanella TT6 skin isolate.</title>
        <authorList>
            <person name="Lee K."/>
            <person name="Ganzorig M."/>
        </authorList>
    </citation>
    <scope>NUCLEOTIDE SEQUENCE</scope>
    <source>
        <strain evidence="2">TT6</strain>
    </source>
</reference>
<keyword evidence="3" id="KW-1185">Reference proteome</keyword>
<feature type="region of interest" description="Disordered" evidence="1">
    <location>
        <begin position="116"/>
        <end position="136"/>
    </location>
</feature>
<dbReference type="Proteomes" id="UP000595197">
    <property type="component" value="Chromosome"/>
</dbReference>
<gene>
    <name evidence="2" type="ORF">IGS68_26700</name>
</gene>
<dbReference type="RefSeq" id="WP_201075829.1">
    <property type="nucleotide sequence ID" value="NZ_CP067420.1"/>
</dbReference>
<evidence type="ECO:0000256" key="1">
    <source>
        <dbReference type="SAM" id="MobiDB-lite"/>
    </source>
</evidence>
<name>A0ABX7B5T5_9PROT</name>
<evidence type="ECO:0000313" key="2">
    <source>
        <dbReference type="EMBL" id="QQP89517.1"/>
    </source>
</evidence>
<accession>A0ABX7B5T5</accession>
<protein>
    <recommendedName>
        <fullName evidence="4">CopL family metal-binding regulatory protein</fullName>
    </recommendedName>
</protein>
<evidence type="ECO:0000313" key="3">
    <source>
        <dbReference type="Proteomes" id="UP000595197"/>
    </source>
</evidence>
<organism evidence="2 3">
    <name type="scientific">Skermanella cutis</name>
    <dbReference type="NCBI Taxonomy" id="2775420"/>
    <lineage>
        <taxon>Bacteria</taxon>
        <taxon>Pseudomonadati</taxon>
        <taxon>Pseudomonadota</taxon>
        <taxon>Alphaproteobacteria</taxon>
        <taxon>Rhodospirillales</taxon>
        <taxon>Azospirillaceae</taxon>
        <taxon>Skermanella</taxon>
    </lineage>
</organism>
<evidence type="ECO:0008006" key="4">
    <source>
        <dbReference type="Google" id="ProtNLM"/>
    </source>
</evidence>
<sequence length="136" mass="14302">MGLKVIDMWRGSWVTFRTGMASLLMLATLLVYAAPSHASLMSHARSVAPHEHAVTATANETTAVLDHDQAPCTDEDRLDDGVCCSVAQCATMHAGLTAGAVETLIPDLDLSSNLPAPAMSEGVGSPPALRPPRRII</sequence>
<dbReference type="EMBL" id="CP067420">
    <property type="protein sequence ID" value="QQP89517.1"/>
    <property type="molecule type" value="Genomic_DNA"/>
</dbReference>